<name>A0A4S2M9Y7_OPIFE</name>
<comment type="caution">
    <text evidence="1">The sequence shown here is derived from an EMBL/GenBank/DDBJ whole genome shotgun (WGS) entry which is preliminary data.</text>
</comment>
<proteinExistence type="predicted"/>
<accession>A0A4S2M9Y7</accession>
<reference evidence="1 2" key="1">
    <citation type="journal article" date="2019" name="BMC Genomics">
        <title>New insights from Opisthorchis felineus genome: update on genomics of the epidemiologically important liver flukes.</title>
        <authorList>
            <person name="Ershov N.I."/>
            <person name="Mordvinov V.A."/>
            <person name="Prokhortchouk E.B."/>
            <person name="Pakharukova M.Y."/>
            <person name="Gunbin K.V."/>
            <person name="Ustyantsev K."/>
            <person name="Genaev M.A."/>
            <person name="Blinov A.G."/>
            <person name="Mazur A."/>
            <person name="Boulygina E."/>
            <person name="Tsygankova S."/>
            <person name="Khrameeva E."/>
            <person name="Chekanov N."/>
            <person name="Fan G."/>
            <person name="Xiao A."/>
            <person name="Zhang H."/>
            <person name="Xu X."/>
            <person name="Yang H."/>
            <person name="Solovyev V."/>
            <person name="Lee S.M."/>
            <person name="Liu X."/>
            <person name="Afonnikov D.A."/>
            <person name="Skryabin K.G."/>
        </authorList>
    </citation>
    <scope>NUCLEOTIDE SEQUENCE [LARGE SCALE GENOMIC DNA]</scope>
    <source>
        <strain evidence="1">AK-0245</strain>
        <tissue evidence="1">Whole organism</tissue>
    </source>
</reference>
<organism evidence="1 2">
    <name type="scientific">Opisthorchis felineus</name>
    <dbReference type="NCBI Taxonomy" id="147828"/>
    <lineage>
        <taxon>Eukaryota</taxon>
        <taxon>Metazoa</taxon>
        <taxon>Spiralia</taxon>
        <taxon>Lophotrochozoa</taxon>
        <taxon>Platyhelminthes</taxon>
        <taxon>Trematoda</taxon>
        <taxon>Digenea</taxon>
        <taxon>Opisthorchiida</taxon>
        <taxon>Opisthorchiata</taxon>
        <taxon>Opisthorchiidae</taxon>
        <taxon>Opisthorchis</taxon>
    </lineage>
</organism>
<dbReference type="AlphaFoldDB" id="A0A4S2M9Y7"/>
<evidence type="ECO:0000313" key="1">
    <source>
        <dbReference type="EMBL" id="TGZ71589.1"/>
    </source>
</evidence>
<dbReference type="EMBL" id="SJOL01004460">
    <property type="protein sequence ID" value="TGZ71589.1"/>
    <property type="molecule type" value="Genomic_DNA"/>
</dbReference>
<dbReference type="Proteomes" id="UP000308267">
    <property type="component" value="Unassembled WGS sequence"/>
</dbReference>
<sequence>MYQCHHQCVKECLYQLTRHNRLLQTSTKFLFQSGSARLKYLFGLENQLKESLIPVIKLGLRNVWKVHWSIVVKGKAQLFNNQQEPSSNKLLDTKARTLFAQSF</sequence>
<gene>
    <name evidence="1" type="ORF">CRM22_002548</name>
</gene>
<keyword evidence="2" id="KW-1185">Reference proteome</keyword>
<evidence type="ECO:0000313" key="2">
    <source>
        <dbReference type="Proteomes" id="UP000308267"/>
    </source>
</evidence>
<protein>
    <submittedName>
        <fullName evidence="1">Uncharacterized protein</fullName>
    </submittedName>
</protein>